<dbReference type="AlphaFoldDB" id="C3XW21"/>
<dbReference type="InParanoid" id="C3XW21"/>
<organism>
    <name type="scientific">Branchiostoma floridae</name>
    <name type="common">Florida lancelet</name>
    <name type="synonym">Amphioxus</name>
    <dbReference type="NCBI Taxonomy" id="7739"/>
    <lineage>
        <taxon>Eukaryota</taxon>
        <taxon>Metazoa</taxon>
        <taxon>Chordata</taxon>
        <taxon>Cephalochordata</taxon>
        <taxon>Leptocardii</taxon>
        <taxon>Amphioxiformes</taxon>
        <taxon>Branchiostomatidae</taxon>
        <taxon>Branchiostoma</taxon>
    </lineage>
</organism>
<dbReference type="KEGG" id="bfo:118422615"/>
<dbReference type="OMA" id="WAIVIHI"/>
<feature type="compositionally biased region" description="Basic and acidic residues" evidence="1">
    <location>
        <begin position="134"/>
        <end position="148"/>
    </location>
</feature>
<feature type="compositionally biased region" description="Basic and acidic residues" evidence="1">
    <location>
        <begin position="109"/>
        <end position="119"/>
    </location>
</feature>
<name>C3XW21_BRAFL</name>
<keyword evidence="3" id="KW-1185">Reference proteome</keyword>
<gene>
    <name evidence="4" type="primary">LOC118422615</name>
    <name evidence="2" type="ORF">BRAFLDRAFT_99045</name>
</gene>
<dbReference type="Proteomes" id="UP000001554">
    <property type="component" value="Chromosome 9"/>
</dbReference>
<dbReference type="EMBL" id="GG666470">
    <property type="protein sequence ID" value="EEN67806.1"/>
    <property type="molecule type" value="Genomic_DNA"/>
</dbReference>
<evidence type="ECO:0000313" key="4">
    <source>
        <dbReference type="RefSeq" id="XP_035686157.1"/>
    </source>
</evidence>
<sequence>MSSSEDLRVKQIMAITLKTAKAGMARLRGADFAPTIGLGLNKAGFKAVLLTSIPSNVNVISEYEIRTVRHKIGDAYEYKVDYADILIHPKVEKDGYGSTSDDPLSSEEDTTKDSPKNDKLGLQSPCGPGLTRELVLEDPKPKPIRTESSDDGDDDIEKAVAPALIPPSIQIEENRLPTIQLLDVPWAIVIHISYIPAGFARLGFDPPPGHINRDTGKRFGPPNYSDRCYLQANAETLTQMSPKELMEVEFQDQKRGIIKVKDKRNMTFEKAVSHARKLRVAKEIPVYAFAVVGIGPKLAKAKWKREVARRPQDNAESS</sequence>
<dbReference type="OrthoDB" id="9980651at2759"/>
<proteinExistence type="predicted"/>
<dbReference type="GeneID" id="118422615"/>
<dbReference type="RefSeq" id="XP_035686157.1">
    <property type="nucleotide sequence ID" value="XM_035830264.1"/>
</dbReference>
<evidence type="ECO:0000313" key="3">
    <source>
        <dbReference type="Proteomes" id="UP000001554"/>
    </source>
</evidence>
<accession>C3XW21</accession>
<feature type="region of interest" description="Disordered" evidence="1">
    <location>
        <begin position="94"/>
        <end position="155"/>
    </location>
</feature>
<protein>
    <submittedName>
        <fullName evidence="4">Uncharacterized protein LOC118422615</fullName>
    </submittedName>
</protein>
<reference evidence="3" key="2">
    <citation type="journal article" date="2020" name="Nat. Ecol. Evol.">
        <title>Deeply conserved synteny resolves early events in vertebrate evolution.</title>
        <authorList>
            <person name="Simakov O."/>
            <person name="Marletaz F."/>
            <person name="Yue J.X."/>
            <person name="O'Connell B."/>
            <person name="Jenkins J."/>
            <person name="Brandt A."/>
            <person name="Calef R."/>
            <person name="Tung C.H."/>
            <person name="Huang T.K."/>
            <person name="Schmutz J."/>
            <person name="Satoh N."/>
            <person name="Yu J.K."/>
            <person name="Putnam N.H."/>
            <person name="Green R.E."/>
            <person name="Rokhsar D.S."/>
        </authorList>
    </citation>
    <scope>NUCLEOTIDE SEQUENCE [LARGE SCALE GENOMIC DNA]</scope>
    <source>
        <strain evidence="3">S238N-H82</strain>
    </source>
</reference>
<reference evidence="4" key="3">
    <citation type="submission" date="2025-04" db="UniProtKB">
        <authorList>
            <consortium name="RefSeq"/>
        </authorList>
    </citation>
    <scope>IDENTIFICATION</scope>
    <source>
        <strain evidence="4">S238N-H82</strain>
        <tissue evidence="4">Testes</tissue>
    </source>
</reference>
<evidence type="ECO:0000313" key="2">
    <source>
        <dbReference type="EMBL" id="EEN67806.1"/>
    </source>
</evidence>
<evidence type="ECO:0000256" key="1">
    <source>
        <dbReference type="SAM" id="MobiDB-lite"/>
    </source>
</evidence>
<reference evidence="2" key="1">
    <citation type="journal article" date="2008" name="Nature">
        <title>The amphioxus genome and the evolution of the chordate karyotype.</title>
        <authorList>
            <consortium name="US DOE Joint Genome Institute (JGI-PGF)"/>
            <person name="Putnam N.H."/>
            <person name="Butts T."/>
            <person name="Ferrier D.E.K."/>
            <person name="Furlong R.F."/>
            <person name="Hellsten U."/>
            <person name="Kawashima T."/>
            <person name="Robinson-Rechavi M."/>
            <person name="Shoguchi E."/>
            <person name="Terry A."/>
            <person name="Yu J.-K."/>
            <person name="Benito-Gutierrez E.L."/>
            <person name="Dubchak I."/>
            <person name="Garcia-Fernandez J."/>
            <person name="Gibson-Brown J.J."/>
            <person name="Grigoriev I.V."/>
            <person name="Horton A.C."/>
            <person name="de Jong P.J."/>
            <person name="Jurka J."/>
            <person name="Kapitonov V.V."/>
            <person name="Kohara Y."/>
            <person name="Kuroki Y."/>
            <person name="Lindquist E."/>
            <person name="Lucas S."/>
            <person name="Osoegawa K."/>
            <person name="Pennacchio L.A."/>
            <person name="Salamov A.A."/>
            <person name="Satou Y."/>
            <person name="Sauka-Spengler T."/>
            <person name="Schmutz J."/>
            <person name="Shin-I T."/>
            <person name="Toyoda A."/>
            <person name="Bronner-Fraser M."/>
            <person name="Fujiyama A."/>
            <person name="Holland L.Z."/>
            <person name="Holland P.W.H."/>
            <person name="Satoh N."/>
            <person name="Rokhsar D.S."/>
        </authorList>
    </citation>
    <scope>NUCLEOTIDE SEQUENCE [LARGE SCALE GENOMIC DNA]</scope>
    <source>
        <strain evidence="2">S238N-H82</strain>
        <tissue evidence="2">Testes</tissue>
    </source>
</reference>